<sequence>MFGRRAAARERRIAAAEEAFSRPVQEQLGNGEEADYPFIANYGKALPHGEDGVVLPEGYRGLLRALSTRRAEDFERIPRGSGENTVRLTNPQAGLSFDLEGPDAQALAMPPAPRIDSAQNSAEMVELYWMALLRDVPFANYDSDPMVMRAVNELSDMMDYRGPRKNGRVTPEVLFRGGVPGALRGPYISQFLLRDIPFGTLPLPQLHDTVRVNQEYLTDWHAWLDVQNGVKQPPQDRNPNERRYLHTARDLAHYVHYDFLYQAHLGALLILLGMKAEADVGNPYENSRNQAGFATFGPPHIQSLLAEVATRAAKAVWYSKWFVHRRLRPEEFGGRVHAHVSGIREFPMIQSEVLGSEALKTSFDRYGSYLLPQAFPEGCPTHPAYGSGHATVAGACVTVLKAWFDESFPLPNPVVADSSGTKLVPYKGPALLIGGELNKLAANIALGRSMAAVHWRTDFTASVKLGEAIAIDMLREQKAVAHEDVSFTLSRFDGMSITI</sequence>
<dbReference type="SUPFAM" id="SSF48317">
    <property type="entry name" value="Acid phosphatase/Vanadium-dependent haloperoxidase"/>
    <property type="match status" value="1"/>
</dbReference>
<dbReference type="RefSeq" id="WP_195901766.1">
    <property type="nucleotide sequence ID" value="NZ_JADOGI010000239.1"/>
</dbReference>
<evidence type="ECO:0000313" key="1">
    <source>
        <dbReference type="EMBL" id="MBF8192882.1"/>
    </source>
</evidence>
<organism evidence="1 2">
    <name type="scientific">Nonomuraea cypriaca</name>
    <dbReference type="NCBI Taxonomy" id="1187855"/>
    <lineage>
        <taxon>Bacteria</taxon>
        <taxon>Bacillati</taxon>
        <taxon>Actinomycetota</taxon>
        <taxon>Actinomycetes</taxon>
        <taxon>Streptosporangiales</taxon>
        <taxon>Streptosporangiaceae</taxon>
        <taxon>Nonomuraea</taxon>
    </lineage>
</organism>
<keyword evidence="2" id="KW-1185">Reference proteome</keyword>
<dbReference type="PANTHER" id="PTHR34599">
    <property type="entry name" value="PEROXIDASE-RELATED"/>
    <property type="match status" value="1"/>
</dbReference>
<dbReference type="InterPro" id="IPR036938">
    <property type="entry name" value="PAP2/HPO_sf"/>
</dbReference>
<dbReference type="CDD" id="cd03398">
    <property type="entry name" value="PAP2_haloperoxidase"/>
    <property type="match status" value="1"/>
</dbReference>
<evidence type="ECO:0000313" key="2">
    <source>
        <dbReference type="Proteomes" id="UP000605361"/>
    </source>
</evidence>
<gene>
    <name evidence="1" type="ORF">ITP53_45845</name>
</gene>
<dbReference type="InterPro" id="IPR052559">
    <property type="entry name" value="V-haloperoxidase"/>
</dbReference>
<accession>A0A931AH55</accession>
<dbReference type="GO" id="GO:0004601">
    <property type="term" value="F:peroxidase activity"/>
    <property type="evidence" value="ECO:0007669"/>
    <property type="project" value="InterPro"/>
</dbReference>
<dbReference type="AlphaFoldDB" id="A0A931AH55"/>
<reference evidence="1" key="1">
    <citation type="submission" date="2020-11" db="EMBL/GenBank/DDBJ databases">
        <title>Whole-genome analyses of Nonomuraea sp. K274.</title>
        <authorList>
            <person name="Veyisoglu A."/>
        </authorList>
    </citation>
    <scope>NUCLEOTIDE SEQUENCE</scope>
    <source>
        <strain evidence="1">K274</strain>
    </source>
</reference>
<dbReference type="PANTHER" id="PTHR34599:SF1">
    <property type="entry name" value="PHOSPHATIDIC ACID PHOSPHATASE TYPE 2_HALOPEROXIDASE DOMAIN-CONTAINING PROTEIN"/>
    <property type="match status" value="1"/>
</dbReference>
<dbReference type="Proteomes" id="UP000605361">
    <property type="component" value="Unassembled WGS sequence"/>
</dbReference>
<name>A0A931AH55_9ACTN</name>
<protein>
    <submittedName>
        <fullName evidence="1">Vanadium-dependent haloperoxidase</fullName>
    </submittedName>
</protein>
<dbReference type="EMBL" id="JADOGI010000239">
    <property type="protein sequence ID" value="MBF8192882.1"/>
    <property type="molecule type" value="Genomic_DNA"/>
</dbReference>
<dbReference type="Gene3D" id="1.10.606.10">
    <property type="entry name" value="Vanadium-containing Chloroperoxidase, domain 2"/>
    <property type="match status" value="1"/>
</dbReference>
<dbReference type="InterPro" id="IPR016119">
    <property type="entry name" value="Br/Cl_peroxidase_C"/>
</dbReference>
<proteinExistence type="predicted"/>
<comment type="caution">
    <text evidence="1">The sequence shown here is derived from an EMBL/GenBank/DDBJ whole genome shotgun (WGS) entry which is preliminary data.</text>
</comment>